<dbReference type="EMBL" id="BMJG01000019">
    <property type="protein sequence ID" value="GGC48739.1"/>
    <property type="molecule type" value="Genomic_DNA"/>
</dbReference>
<organism evidence="1 2">
    <name type="scientific">Brevibacterium sediminis</name>
    <dbReference type="NCBI Taxonomy" id="1857024"/>
    <lineage>
        <taxon>Bacteria</taxon>
        <taxon>Bacillati</taxon>
        <taxon>Actinomycetota</taxon>
        <taxon>Actinomycetes</taxon>
        <taxon>Micrococcales</taxon>
        <taxon>Brevibacteriaceae</taxon>
        <taxon>Brevibacterium</taxon>
    </lineage>
</organism>
<name>A0ABQ1N0W4_9MICO</name>
<gene>
    <name evidence="1" type="ORF">GCM10010974_33700</name>
</gene>
<accession>A0ABQ1N0W4</accession>
<comment type="caution">
    <text evidence="1">The sequence shown here is derived from an EMBL/GenBank/DDBJ whole genome shotgun (WGS) entry which is preliminary data.</text>
</comment>
<keyword evidence="2" id="KW-1185">Reference proteome</keyword>
<evidence type="ECO:0000313" key="1">
    <source>
        <dbReference type="EMBL" id="GGC48739.1"/>
    </source>
</evidence>
<protein>
    <submittedName>
        <fullName evidence="1">Uncharacterized protein</fullName>
    </submittedName>
</protein>
<dbReference type="Proteomes" id="UP000632322">
    <property type="component" value="Unassembled WGS sequence"/>
</dbReference>
<reference evidence="2" key="1">
    <citation type="journal article" date="2019" name="Int. J. Syst. Evol. Microbiol.">
        <title>The Global Catalogue of Microorganisms (GCM) 10K type strain sequencing project: providing services to taxonomists for standard genome sequencing and annotation.</title>
        <authorList>
            <consortium name="The Broad Institute Genomics Platform"/>
            <consortium name="The Broad Institute Genome Sequencing Center for Infectious Disease"/>
            <person name="Wu L."/>
            <person name="Ma J."/>
        </authorList>
    </citation>
    <scope>NUCLEOTIDE SEQUENCE [LARGE SCALE GENOMIC DNA]</scope>
    <source>
        <strain evidence="2">CGMCC 1.15472</strain>
    </source>
</reference>
<sequence>MSFPGVLVRSFVVSARRAGLDGRASAGDTEGLELRVTAEVLESVIGDEIAVADVRTGPERNWGWRIDAPETVSLALEADGLESIKEGFGRRRYRPLIPSCRASPPQ</sequence>
<evidence type="ECO:0000313" key="2">
    <source>
        <dbReference type="Proteomes" id="UP000632322"/>
    </source>
</evidence>
<proteinExistence type="predicted"/>